<sequence>MGVLRVPAPQVAALAARPRSRPAGPRESAVLALQRAAGNRATTLAVQRALWTTVPERRAVRPENVHALPRGTWLVDDFGRDHELVSPFTRDEVLLRRLDGSVVVHHLLTDDTEPYEPGRPAFLLMRDPQVLDGAQVPGSAEHHCGMSFGISLYGEDEKRLQTSGVAILESVTTQQATGWFASAPAVAQRDFGAWFPGGSMVDLLTISTVSRPEPRDEGAEPVTDEQPASAASTSDGVYEAFQRFDFVDETGAVRPIPSSGFQIRKQMRDGVLTVRRTPAAGDGAGPGVMDGTGEASVRFA</sequence>
<feature type="region of interest" description="Disordered" evidence="1">
    <location>
        <begin position="211"/>
        <end position="234"/>
    </location>
</feature>
<evidence type="ECO:0000313" key="2">
    <source>
        <dbReference type="EMBL" id="AEE44564.1"/>
    </source>
</evidence>
<dbReference type="RefSeq" id="WP_013769593.1">
    <property type="nucleotide sequence ID" value="NC_015514.1"/>
</dbReference>
<dbReference type="EMBL" id="CP002666">
    <property type="protein sequence ID" value="AEE44564.1"/>
    <property type="molecule type" value="Genomic_DNA"/>
</dbReference>
<evidence type="ECO:0000256" key="1">
    <source>
        <dbReference type="SAM" id="MobiDB-lite"/>
    </source>
</evidence>
<dbReference type="STRING" id="590998.Celf_0421"/>
<accession>F4H7K7</accession>
<keyword evidence="3" id="KW-1185">Reference proteome</keyword>
<proteinExistence type="predicted"/>
<dbReference type="HOGENOM" id="CLU_926509_0_0_11"/>
<gene>
    <name evidence="2" type="ordered locus">Celf_0421</name>
</gene>
<name>F4H7K7_CELFA</name>
<dbReference type="Proteomes" id="UP000008460">
    <property type="component" value="Chromosome"/>
</dbReference>
<reference evidence="2 3" key="1">
    <citation type="submission" date="2011-04" db="EMBL/GenBank/DDBJ databases">
        <title>Complete sequence of Cellulomonas fimi ATCC 484.</title>
        <authorList>
            <consortium name="US DOE Joint Genome Institute"/>
            <person name="Lucas S."/>
            <person name="Han J."/>
            <person name="Lapidus A."/>
            <person name="Cheng J.-F."/>
            <person name="Goodwin L."/>
            <person name="Pitluck S."/>
            <person name="Peters L."/>
            <person name="Chertkov O."/>
            <person name="Detter J.C."/>
            <person name="Han C."/>
            <person name="Tapia R."/>
            <person name="Land M."/>
            <person name="Hauser L."/>
            <person name="Kyrpides N."/>
            <person name="Ivanova N."/>
            <person name="Ovchinnikova G."/>
            <person name="Pagani I."/>
            <person name="Mead D."/>
            <person name="Brumm P."/>
            <person name="Woyke T."/>
        </authorList>
    </citation>
    <scope>NUCLEOTIDE SEQUENCE [LARGE SCALE GENOMIC DNA]</scope>
    <source>
        <strain evidence="3">ATCC 484 / DSM 20113 / JCM 1341 / NBRC 15513 / NCIMB 8980 / NCTC 7547</strain>
    </source>
</reference>
<dbReference type="AlphaFoldDB" id="F4H7K7"/>
<evidence type="ECO:0000313" key="3">
    <source>
        <dbReference type="Proteomes" id="UP000008460"/>
    </source>
</evidence>
<protein>
    <submittedName>
        <fullName evidence="2">Uncharacterized protein</fullName>
    </submittedName>
</protein>
<feature type="region of interest" description="Disordered" evidence="1">
    <location>
        <begin position="277"/>
        <end position="300"/>
    </location>
</feature>
<organism evidence="2 3">
    <name type="scientific">Cellulomonas fimi (strain ATCC 484 / DSM 20113 / JCM 1341 / CCUG 24087 / LMG 16345 / NBRC 15513 / NCIMB 8980 / NCTC 7547 / NRS-133)</name>
    <dbReference type="NCBI Taxonomy" id="590998"/>
    <lineage>
        <taxon>Bacteria</taxon>
        <taxon>Bacillati</taxon>
        <taxon>Actinomycetota</taxon>
        <taxon>Actinomycetes</taxon>
        <taxon>Micrococcales</taxon>
        <taxon>Cellulomonadaceae</taxon>
        <taxon>Cellulomonas</taxon>
    </lineage>
</organism>
<dbReference type="KEGG" id="cfi:Celf_0421"/>